<sequence>MWNFCKLSFNLILLLYFAFIYLGLFSMQSEFNSNNELFRFLLSLVIVQINIIMLLNILLLQRNMRLTCLNLFVIAWICAIFICITLTSGARFLKDLNYVLLWPLTYCYSFLLFKRGILSTSKVVDIMTVLCVYSMILFGVFFTDKANENLGIISIEGMNQIFYALLFIPWIYLNEKKGVQNVILFILLIIVFVSMKRSALMSFSVIYLFSFLFNRNGSKSPKFLLRVSLAFVVLLAAYLFVDSYLDGGVTERLERVEDDGGSGRTDIWMAVWHNILNSSVSEILIGHGHNTVIMSKTLSGVPLSAHNDFLEILYDYGFFLFLLFIVFSFLLWKKLFFLYKNRSPYFFSYLSSLVLFFTMTNLSHLILYPSYIVFLSFLWGMVEAKTSV</sequence>
<dbReference type="Proteomes" id="UP000061809">
    <property type="component" value="Chromosome"/>
</dbReference>
<feature type="transmembrane region" description="Helical" evidence="5">
    <location>
        <begin position="149"/>
        <end position="171"/>
    </location>
</feature>
<protein>
    <submittedName>
        <fullName evidence="7">O-Antigen ligase</fullName>
    </submittedName>
</protein>
<evidence type="ECO:0000256" key="4">
    <source>
        <dbReference type="ARBA" id="ARBA00023136"/>
    </source>
</evidence>
<feature type="transmembrane region" description="Helical" evidence="5">
    <location>
        <begin position="37"/>
        <end position="59"/>
    </location>
</feature>
<evidence type="ECO:0000256" key="3">
    <source>
        <dbReference type="ARBA" id="ARBA00022989"/>
    </source>
</evidence>
<evidence type="ECO:0000256" key="2">
    <source>
        <dbReference type="ARBA" id="ARBA00022692"/>
    </source>
</evidence>
<evidence type="ECO:0000256" key="5">
    <source>
        <dbReference type="SAM" id="Phobius"/>
    </source>
</evidence>
<evidence type="ECO:0000313" key="7">
    <source>
        <dbReference type="EMBL" id="ALJ57965.1"/>
    </source>
</evidence>
<evidence type="ECO:0000313" key="8">
    <source>
        <dbReference type="Proteomes" id="UP000061809"/>
    </source>
</evidence>
<feature type="domain" description="O-antigen ligase-related" evidence="6">
    <location>
        <begin position="183"/>
        <end position="325"/>
    </location>
</feature>
<name>A0A0P0GDI5_9BACE</name>
<dbReference type="PANTHER" id="PTHR37422:SF13">
    <property type="entry name" value="LIPOPOLYSACCHARIDE BIOSYNTHESIS PROTEIN PA4999-RELATED"/>
    <property type="match status" value="1"/>
</dbReference>
<keyword evidence="4 5" id="KW-0472">Membrane</keyword>
<evidence type="ECO:0000256" key="1">
    <source>
        <dbReference type="ARBA" id="ARBA00004141"/>
    </source>
</evidence>
<feature type="transmembrane region" description="Helical" evidence="5">
    <location>
        <begin position="312"/>
        <end position="332"/>
    </location>
</feature>
<organism evidence="7 8">
    <name type="scientific">Bacteroides cellulosilyticus</name>
    <dbReference type="NCBI Taxonomy" id="246787"/>
    <lineage>
        <taxon>Bacteria</taxon>
        <taxon>Pseudomonadati</taxon>
        <taxon>Bacteroidota</taxon>
        <taxon>Bacteroidia</taxon>
        <taxon>Bacteroidales</taxon>
        <taxon>Bacteroidaceae</taxon>
        <taxon>Bacteroides</taxon>
    </lineage>
</organism>
<comment type="subcellular location">
    <subcellularLocation>
        <location evidence="1">Membrane</location>
        <topology evidence="1">Multi-pass membrane protein</topology>
    </subcellularLocation>
</comment>
<proteinExistence type="predicted"/>
<dbReference type="Pfam" id="PF04932">
    <property type="entry name" value="Wzy_C"/>
    <property type="match status" value="1"/>
</dbReference>
<dbReference type="GO" id="GO:0016020">
    <property type="term" value="C:membrane"/>
    <property type="evidence" value="ECO:0007669"/>
    <property type="project" value="UniProtKB-SubCell"/>
</dbReference>
<keyword evidence="2 5" id="KW-0812">Transmembrane</keyword>
<feature type="transmembrane region" description="Helical" evidence="5">
    <location>
        <begin position="125"/>
        <end position="143"/>
    </location>
</feature>
<keyword evidence="7" id="KW-0436">Ligase</keyword>
<dbReference type="InterPro" id="IPR007016">
    <property type="entry name" value="O-antigen_ligase-rel_domated"/>
</dbReference>
<dbReference type="AlphaFoldDB" id="A0A0P0GDI5"/>
<dbReference type="EMBL" id="CP012801">
    <property type="protein sequence ID" value="ALJ57965.1"/>
    <property type="molecule type" value="Genomic_DNA"/>
</dbReference>
<feature type="transmembrane region" description="Helical" evidence="5">
    <location>
        <begin position="71"/>
        <end position="90"/>
    </location>
</feature>
<dbReference type="KEGG" id="bcel:BcellWH2_00701"/>
<dbReference type="PATRIC" id="fig|246787.4.peg.725"/>
<feature type="transmembrane region" description="Helical" evidence="5">
    <location>
        <begin position="223"/>
        <end position="241"/>
    </location>
</feature>
<accession>A0A0P0GDI5</accession>
<dbReference type="InterPro" id="IPR051533">
    <property type="entry name" value="WaaL-like"/>
</dbReference>
<evidence type="ECO:0000259" key="6">
    <source>
        <dbReference type="Pfam" id="PF04932"/>
    </source>
</evidence>
<gene>
    <name evidence="7" type="ORF">BcellWH2_00701</name>
</gene>
<feature type="transmembrane region" description="Helical" evidence="5">
    <location>
        <begin position="7"/>
        <end position="25"/>
    </location>
</feature>
<keyword evidence="3 5" id="KW-1133">Transmembrane helix</keyword>
<dbReference type="PANTHER" id="PTHR37422">
    <property type="entry name" value="TEICHURONIC ACID BIOSYNTHESIS PROTEIN TUAE"/>
    <property type="match status" value="1"/>
</dbReference>
<feature type="transmembrane region" description="Helical" evidence="5">
    <location>
        <begin position="344"/>
        <end position="360"/>
    </location>
</feature>
<reference evidence="7 8" key="1">
    <citation type="journal article" date="2015" name="Science">
        <title>Genetic determinants of in vivo fitness and diet responsiveness in multiple human gut Bacteroides.</title>
        <authorList>
            <person name="Wu M."/>
            <person name="McNulty N.P."/>
            <person name="Rodionov D.A."/>
            <person name="Khoroshkin M.S."/>
            <person name="Griffin N.W."/>
            <person name="Cheng J."/>
            <person name="Latreille P."/>
            <person name="Kerstetter R.A."/>
            <person name="Terrapon N."/>
            <person name="Henrissat B."/>
            <person name="Osterman A.L."/>
            <person name="Gordon J.I."/>
        </authorList>
    </citation>
    <scope>NUCLEOTIDE SEQUENCE [LARGE SCALE GENOMIC DNA]</scope>
    <source>
        <strain evidence="7 8">WH2</strain>
    </source>
</reference>
<dbReference type="GO" id="GO:0016874">
    <property type="term" value="F:ligase activity"/>
    <property type="evidence" value="ECO:0007669"/>
    <property type="project" value="UniProtKB-KW"/>
</dbReference>
<feature type="transmembrane region" description="Helical" evidence="5">
    <location>
        <begin position="178"/>
        <end position="194"/>
    </location>
</feature>